<name>A0ABT3I157_9FLAO</name>
<proteinExistence type="predicted"/>
<dbReference type="InterPro" id="IPR022123">
    <property type="entry name" value="DUF3658"/>
</dbReference>
<protein>
    <submittedName>
        <fullName evidence="3">DUF1835 domain-containing protein</fullName>
    </submittedName>
</protein>
<dbReference type="Proteomes" id="UP001163731">
    <property type="component" value="Unassembled WGS sequence"/>
</dbReference>
<dbReference type="Pfam" id="PF12395">
    <property type="entry name" value="DUF3658"/>
    <property type="match status" value="1"/>
</dbReference>
<reference evidence="3" key="1">
    <citation type="submission" date="2022-10" db="EMBL/GenBank/DDBJ databases">
        <title>Chryseobacterium babae sp. nov. isolated from the gut of the beetle Oryctes rhinoceros, and Chryseobacterium kimseyorum sp. nov., isolated from a stick insect rearing cage.</title>
        <authorList>
            <person name="Shelomi M."/>
            <person name="Han C.-J."/>
            <person name="Chen W.-M."/>
            <person name="Chen H.-K."/>
            <person name="Liaw S.-J."/>
            <person name="Muhle E."/>
            <person name="Clermont D."/>
        </authorList>
    </citation>
    <scope>NUCLEOTIDE SEQUENCE</scope>
    <source>
        <strain evidence="3">09-1422</strain>
    </source>
</reference>
<dbReference type="InterPro" id="IPR014973">
    <property type="entry name" value="DUF1835"/>
</dbReference>
<evidence type="ECO:0000259" key="2">
    <source>
        <dbReference type="Pfam" id="PF12395"/>
    </source>
</evidence>
<organism evidence="3 4">
    <name type="scientific">Chryseobacterium kimseyorum</name>
    <dbReference type="NCBI Taxonomy" id="2984028"/>
    <lineage>
        <taxon>Bacteria</taxon>
        <taxon>Pseudomonadati</taxon>
        <taxon>Bacteroidota</taxon>
        <taxon>Flavobacteriia</taxon>
        <taxon>Flavobacteriales</taxon>
        <taxon>Weeksellaceae</taxon>
        <taxon>Chryseobacterium group</taxon>
        <taxon>Chryseobacterium</taxon>
    </lineage>
</organism>
<dbReference type="Pfam" id="PF08874">
    <property type="entry name" value="DUF1835"/>
    <property type="match status" value="1"/>
</dbReference>
<accession>A0ABT3I157</accession>
<dbReference type="RefSeq" id="WP_264750922.1">
    <property type="nucleotide sequence ID" value="NZ_JAPDHW010000010.1"/>
</dbReference>
<gene>
    <name evidence="3" type="ORF">OMO38_14550</name>
</gene>
<dbReference type="EMBL" id="JAPDHW010000010">
    <property type="protein sequence ID" value="MCW3169743.1"/>
    <property type="molecule type" value="Genomic_DNA"/>
</dbReference>
<sequence length="267" mass="31508">MIDFKKAIHLVARDSARGILHQYFKTDYPEDEIESHSIYDDLSVGPLNDCTFSTDYDAYADYWRTVEETAYENQPSDKSFATPSGFFEEFTINFPQEKPLIIWHGSDTHEKIMLYRYCALLNRDLYEINLDEWPVISQEEYNSNSLATRNPEHLNGIFKLIKKIEDTKKHIYAQEWERLKDDQKSVRIFRDGKVISVEENYYDQAVIDNCSSDFKTASKVIGETMAQQKSTVGDHFLWYRIQILIKQNLLEKRGNQITMRDLEIRKK</sequence>
<keyword evidence="4" id="KW-1185">Reference proteome</keyword>
<feature type="domain" description="DUF3658" evidence="2">
    <location>
        <begin position="159"/>
        <end position="262"/>
    </location>
</feature>
<evidence type="ECO:0000313" key="3">
    <source>
        <dbReference type="EMBL" id="MCW3169743.1"/>
    </source>
</evidence>
<comment type="caution">
    <text evidence="3">The sequence shown here is derived from an EMBL/GenBank/DDBJ whole genome shotgun (WGS) entry which is preliminary data.</text>
</comment>
<evidence type="ECO:0000313" key="4">
    <source>
        <dbReference type="Proteomes" id="UP001163731"/>
    </source>
</evidence>
<feature type="domain" description="DUF1835" evidence="1">
    <location>
        <begin position="8"/>
        <end position="124"/>
    </location>
</feature>
<evidence type="ECO:0000259" key="1">
    <source>
        <dbReference type="Pfam" id="PF08874"/>
    </source>
</evidence>